<keyword evidence="2" id="KW-0808">Transferase</keyword>
<keyword evidence="2" id="KW-0548">Nucleotidyltransferase</keyword>
<dbReference type="NCBIfam" id="TIGR04416">
    <property type="entry name" value="group_II_RT_mat"/>
    <property type="match status" value="1"/>
</dbReference>
<dbReference type="SUPFAM" id="SSF56672">
    <property type="entry name" value="DNA/RNA polymerases"/>
    <property type="match status" value="1"/>
</dbReference>
<dbReference type="PANTHER" id="PTHR34047:SF8">
    <property type="entry name" value="PROTEIN YKFC"/>
    <property type="match status" value="1"/>
</dbReference>
<proteinExistence type="predicted"/>
<feature type="domain" description="Reverse transcriptase" evidence="1">
    <location>
        <begin position="347"/>
        <end position="600"/>
    </location>
</feature>
<protein>
    <submittedName>
        <fullName evidence="2">Group II intron reverse transcriptase/maturase</fullName>
        <ecNumber evidence="2">2.7.7.49</ecNumber>
    </submittedName>
</protein>
<dbReference type="RefSeq" id="WP_306780876.1">
    <property type="nucleotide sequence ID" value="NZ_JAJCJK010000010.1"/>
</dbReference>
<dbReference type="PROSITE" id="PS50878">
    <property type="entry name" value="RT_POL"/>
    <property type="match status" value="1"/>
</dbReference>
<reference evidence="2" key="1">
    <citation type="submission" date="2021-10" db="EMBL/GenBank/DDBJ databases">
        <title>Collection of gut derived symbiotic bacterial strains cultured from healthy donors.</title>
        <authorList>
            <person name="Lin H."/>
            <person name="Littmann E."/>
            <person name="Kohout C."/>
            <person name="Pamer E.G."/>
        </authorList>
    </citation>
    <scope>NUCLEOTIDE SEQUENCE</scope>
    <source>
        <strain evidence="2">DFI.9.42</strain>
    </source>
</reference>
<comment type="caution">
    <text evidence="2">The sequence shown here is derived from an EMBL/GenBank/DDBJ whole genome shotgun (WGS) entry which is preliminary data.</text>
</comment>
<dbReference type="Proteomes" id="UP001197684">
    <property type="component" value="Unassembled WGS sequence"/>
</dbReference>
<dbReference type="InterPro" id="IPR000477">
    <property type="entry name" value="RT_dom"/>
</dbReference>
<dbReference type="CDD" id="cd01651">
    <property type="entry name" value="RT_G2_intron"/>
    <property type="match status" value="1"/>
</dbReference>
<dbReference type="AlphaFoldDB" id="A0AAW4UGK3"/>
<dbReference type="PANTHER" id="PTHR34047">
    <property type="entry name" value="NUCLEAR INTRON MATURASE 1, MITOCHONDRIAL-RELATED"/>
    <property type="match status" value="1"/>
</dbReference>
<organism evidence="2 3">
    <name type="scientific">Agathobacter rectalis</name>
    <dbReference type="NCBI Taxonomy" id="39491"/>
    <lineage>
        <taxon>Bacteria</taxon>
        <taxon>Bacillati</taxon>
        <taxon>Bacillota</taxon>
        <taxon>Clostridia</taxon>
        <taxon>Lachnospirales</taxon>
        <taxon>Lachnospiraceae</taxon>
        <taxon>Agathobacter</taxon>
    </lineage>
</organism>
<gene>
    <name evidence="2" type="primary">ltrA</name>
    <name evidence="2" type="ORF">LIZ56_08140</name>
</gene>
<sequence length="867" mass="100414">MGLFTDGFKLLKKASEPLYKTPKSIQETIEIMAVAENGIFEVSKNKYSKCYRFQDINYTTATEDEQIGIFERYCKFLNSLDCNYKITINNKNKNMDELRDKVLIAEKNDGFNNYRRIYNDIIEEKIIEGRQGIEQERYLTITIERKNFEEAKAQFATLEATIHKAFIELGAEIVPLNGNERLKVLYDYYHLGDEGSFDFDIKKAKKVGADFRNDLCNGMVKYFPDHFEDESKFCKALFIKKYPSSLSDRFINEITSLPVHSITSIDVVPVPKDLTTKVLQKKYLGIESDIIKQQRVRNKNNDFSTEISYAKRTEKKEIEEIMDDVRENDQCLFFVGVTIILMAESKKELESVCETVETKAVRRVLIPKPGSDKKRPLGIPCIWDRLVQQCILQVLEPICEPKFHNHSYGFRPNRSAHHALSRMVSLINLGRHYYCVDVDIKGFFDNVNHGKLLKQIWGLGIRDKRLISIIGKLLKSEIQGEGIPTKGTPQGGIISPLLSNIVLNELDWWVSDQWETYKPRRAKSETFHNYAHQYTNLKDGYIVRYADDFKIMCRTYAEAQRFYYAVVDFLKNRLDLDISPEKSKVTNLQKNSSEFLGFKIKVLPKKSSRYGYIAKTDMCNKAFNKVKANIKNNLKDIQMHTVKENIIKYNNAIIGAHNYYCVATNVYNNFDRIDFELLRTHKNRLRNKAKRVRFSEVPKDFQKFVQGVRGNRRIYKLMDMYMVPIVGVHHKSPMNFSQDITDYSESGRKKIHSNQKAVSGSKLRAMQLAFDESESVEFRSNAVSRFVAQYGKCYVTGEILEADESVAMRIKPKSRNGTDDYSNIIIVSKLIAQLISDASTEGLSAFDENQKKKINKFRRGRKLKLVN</sequence>
<evidence type="ECO:0000313" key="3">
    <source>
        <dbReference type="Proteomes" id="UP001197684"/>
    </source>
</evidence>
<dbReference type="EC" id="2.7.7.49" evidence="2"/>
<evidence type="ECO:0000313" key="2">
    <source>
        <dbReference type="EMBL" id="MCB6938377.1"/>
    </source>
</evidence>
<accession>A0AAW4UGK3</accession>
<dbReference type="InterPro" id="IPR051083">
    <property type="entry name" value="GrpII_Intron_Splice-Mob/Def"/>
</dbReference>
<evidence type="ECO:0000259" key="1">
    <source>
        <dbReference type="PROSITE" id="PS50878"/>
    </source>
</evidence>
<dbReference type="InterPro" id="IPR043502">
    <property type="entry name" value="DNA/RNA_pol_sf"/>
</dbReference>
<dbReference type="EMBL" id="JAJCJK010000010">
    <property type="protein sequence ID" value="MCB6938377.1"/>
    <property type="molecule type" value="Genomic_DNA"/>
</dbReference>
<name>A0AAW4UGK3_9FIRM</name>
<dbReference type="Pfam" id="PF00078">
    <property type="entry name" value="RVT_1"/>
    <property type="match status" value="1"/>
</dbReference>
<keyword evidence="2" id="KW-0695">RNA-directed DNA polymerase</keyword>
<dbReference type="InterPro" id="IPR030931">
    <property type="entry name" value="Group_II_RT_mat"/>
</dbReference>
<dbReference type="GO" id="GO:0003964">
    <property type="term" value="F:RNA-directed DNA polymerase activity"/>
    <property type="evidence" value="ECO:0007669"/>
    <property type="project" value="UniProtKB-KW"/>
</dbReference>